<evidence type="ECO:0000313" key="1">
    <source>
        <dbReference type="EMBL" id="RKQ90621.1"/>
    </source>
</evidence>
<reference evidence="1 2" key="1">
    <citation type="submission" date="2018-10" db="EMBL/GenBank/DDBJ databases">
        <title>Genomic Encyclopedia of Archaeal and Bacterial Type Strains, Phase II (KMG-II): from individual species to whole genera.</title>
        <authorList>
            <person name="Goeker M."/>
        </authorList>
    </citation>
    <scope>NUCLEOTIDE SEQUENCE [LARGE SCALE GENOMIC DNA]</scope>
    <source>
        <strain evidence="1 2">DSM 14954</strain>
    </source>
</reference>
<comment type="caution">
    <text evidence="1">The sequence shown here is derived from an EMBL/GenBank/DDBJ whole genome shotgun (WGS) entry which is preliminary data.</text>
</comment>
<proteinExistence type="predicted"/>
<dbReference type="SUPFAM" id="SSF63825">
    <property type="entry name" value="YWTD domain"/>
    <property type="match status" value="1"/>
</dbReference>
<name>A0A660LD39_9ACTN</name>
<sequence>MPRPPSPLPGPASLGPVKWTWPLVLALLVAACGGSAGAPRPDATPTATATAVRTPAPPALCRSALAVRKLGRAAGPALTELSGLVRTRTGTFWTHNDSGDSARVFELGKDGAWLREVRLPGVEAVDWEDIALRGRTLYVGDIGDNLGQRKSIAVHRFAIPQGSTATVTTVELRYPDRAHDAEALLVDPRTGQLAIVTKNLGGAADVYTATRAGTLKKAATVELGIGQAVTAGDVSADGRTIVLRTYDSAYVWRKTRAQSLAAALEREPDCTAAADLLGEGQGETLALSRDGRAFYTLPEGAKPVLRRYGG</sequence>
<gene>
    <name evidence="1" type="ORF">C8N24_0433</name>
</gene>
<dbReference type="PROSITE" id="PS51257">
    <property type="entry name" value="PROKAR_LIPOPROTEIN"/>
    <property type="match status" value="1"/>
</dbReference>
<keyword evidence="2" id="KW-1185">Reference proteome</keyword>
<protein>
    <submittedName>
        <fullName evidence="1">Uncharacterized protein</fullName>
    </submittedName>
</protein>
<dbReference type="Proteomes" id="UP000278962">
    <property type="component" value="Unassembled WGS sequence"/>
</dbReference>
<dbReference type="EMBL" id="RBIL01000001">
    <property type="protein sequence ID" value="RKQ90621.1"/>
    <property type="molecule type" value="Genomic_DNA"/>
</dbReference>
<dbReference type="AlphaFoldDB" id="A0A660LD39"/>
<accession>A0A660LD39</accession>
<evidence type="ECO:0000313" key="2">
    <source>
        <dbReference type="Proteomes" id="UP000278962"/>
    </source>
</evidence>
<organism evidence="1 2">
    <name type="scientific">Solirubrobacter pauli</name>
    <dbReference type="NCBI Taxonomy" id="166793"/>
    <lineage>
        <taxon>Bacteria</taxon>
        <taxon>Bacillati</taxon>
        <taxon>Actinomycetota</taxon>
        <taxon>Thermoleophilia</taxon>
        <taxon>Solirubrobacterales</taxon>
        <taxon>Solirubrobacteraceae</taxon>
        <taxon>Solirubrobacter</taxon>
    </lineage>
</organism>